<dbReference type="Proteomes" id="UP000188586">
    <property type="component" value="Unassembled WGS sequence"/>
</dbReference>
<proteinExistence type="predicted"/>
<accession>A0A1V3SV66</accession>
<organism evidence="5 6">
    <name type="scientific">Leptospirillum ferriphilum</name>
    <dbReference type="NCBI Taxonomy" id="178606"/>
    <lineage>
        <taxon>Bacteria</taxon>
        <taxon>Pseudomonadati</taxon>
        <taxon>Nitrospirota</taxon>
        <taxon>Nitrospiria</taxon>
        <taxon>Nitrospirales</taxon>
        <taxon>Nitrospiraceae</taxon>
        <taxon>Leptospirillum</taxon>
    </lineage>
</organism>
<comment type="caution">
    <text evidence="5">The sequence shown here is derived from an EMBL/GenBank/DDBJ whole genome shotgun (WGS) entry which is preliminary data.</text>
</comment>
<dbReference type="InterPro" id="IPR036286">
    <property type="entry name" value="LexA/Signal_pep-like_sf"/>
</dbReference>
<feature type="domain" description="HTH cro/C1-type" evidence="4">
    <location>
        <begin position="44"/>
        <end position="84"/>
    </location>
</feature>
<evidence type="ECO:0000256" key="3">
    <source>
        <dbReference type="ARBA" id="ARBA00023163"/>
    </source>
</evidence>
<dbReference type="PANTHER" id="PTHR40661">
    <property type="match status" value="1"/>
</dbReference>
<protein>
    <recommendedName>
        <fullName evidence="4">HTH cro/C1-type domain-containing protein</fullName>
    </recommendedName>
</protein>
<dbReference type="CDD" id="cd00093">
    <property type="entry name" value="HTH_XRE"/>
    <property type="match status" value="1"/>
</dbReference>
<dbReference type="PROSITE" id="PS50943">
    <property type="entry name" value="HTH_CROC1"/>
    <property type="match status" value="1"/>
</dbReference>
<keyword evidence="2" id="KW-0238">DNA-binding</keyword>
<evidence type="ECO:0000313" key="6">
    <source>
        <dbReference type="Proteomes" id="UP000188586"/>
    </source>
</evidence>
<evidence type="ECO:0000256" key="2">
    <source>
        <dbReference type="ARBA" id="ARBA00023125"/>
    </source>
</evidence>
<dbReference type="SUPFAM" id="SSF47413">
    <property type="entry name" value="lambda repressor-like DNA-binding domains"/>
    <property type="match status" value="1"/>
</dbReference>
<dbReference type="CDD" id="cd06529">
    <property type="entry name" value="S24_LexA-like"/>
    <property type="match status" value="1"/>
</dbReference>
<dbReference type="InterPro" id="IPR001387">
    <property type="entry name" value="Cro/C1-type_HTH"/>
</dbReference>
<dbReference type="Pfam" id="PF01381">
    <property type="entry name" value="HTH_3"/>
    <property type="match status" value="1"/>
</dbReference>
<evidence type="ECO:0000259" key="4">
    <source>
        <dbReference type="PROSITE" id="PS50943"/>
    </source>
</evidence>
<dbReference type="Gene3D" id="2.10.109.10">
    <property type="entry name" value="Umud Fragment, subunit A"/>
    <property type="match status" value="1"/>
</dbReference>
<dbReference type="InterPro" id="IPR039418">
    <property type="entry name" value="LexA-like"/>
</dbReference>
<name>A0A1V3SV66_9BACT</name>
<dbReference type="Pfam" id="PF00717">
    <property type="entry name" value="Peptidase_S24"/>
    <property type="match status" value="1"/>
</dbReference>
<dbReference type="SMART" id="SM00530">
    <property type="entry name" value="HTH_XRE"/>
    <property type="match status" value="1"/>
</dbReference>
<evidence type="ECO:0000256" key="1">
    <source>
        <dbReference type="ARBA" id="ARBA00023015"/>
    </source>
</evidence>
<dbReference type="Gene3D" id="1.10.260.40">
    <property type="entry name" value="lambda repressor-like DNA-binding domains"/>
    <property type="match status" value="1"/>
</dbReference>
<dbReference type="SUPFAM" id="SSF51306">
    <property type="entry name" value="LexA/Signal peptidase"/>
    <property type="match status" value="1"/>
</dbReference>
<keyword evidence="1" id="KW-0805">Transcription regulation</keyword>
<dbReference type="PANTHER" id="PTHR40661:SF3">
    <property type="entry name" value="FELS-1 PROPHAGE TRANSCRIPTIONAL REGULATOR"/>
    <property type="match status" value="1"/>
</dbReference>
<dbReference type="AlphaFoldDB" id="A0A1V3SV66"/>
<dbReference type="EMBL" id="MPOJ01000010">
    <property type="protein sequence ID" value="OOH72756.1"/>
    <property type="molecule type" value="Genomic_DNA"/>
</dbReference>
<dbReference type="InterPro" id="IPR015927">
    <property type="entry name" value="Peptidase_S24_S26A/B/C"/>
</dbReference>
<gene>
    <name evidence="5" type="ORF">BOX24_05045</name>
</gene>
<sequence length="222" mass="24973">MTKRDLKTDKEGLENAEYRRKFSERLQKALNLLGIGGRGKFKWLSDATGVSQQNVRKWLSGESLPEMRKIPELAKRLGVRLEWLIGDSGDMVRDDKTIWIPVISWRDVPRWLDPGSRNDVEKLDTLPFSGNAGPDTFAVAMQGASMEPDFMDEDFVVVDPGLSWKHQSFVLASAGDGTETIRKVLMDGGRPVLMLSNLKYPSQVDSERNRILGTVIGKVRIL</sequence>
<keyword evidence="3" id="KW-0804">Transcription</keyword>
<reference evidence="5 6" key="1">
    <citation type="submission" date="2016-11" db="EMBL/GenBank/DDBJ databases">
        <title>Comparative genomics of co-occurring bacteria in distinct bioleaching systems unravels niche-specific adaptation.</title>
        <authorList>
            <person name="Zhang X."/>
            <person name="Liu X."/>
            <person name="Yin H."/>
        </authorList>
    </citation>
    <scope>NUCLEOTIDE SEQUENCE [LARGE SCALE GENOMIC DNA]</scope>
    <source>
        <strain evidence="5 6">DX</strain>
    </source>
</reference>
<dbReference type="InterPro" id="IPR010982">
    <property type="entry name" value="Lambda_DNA-bd_dom_sf"/>
</dbReference>
<dbReference type="GO" id="GO:0003677">
    <property type="term" value="F:DNA binding"/>
    <property type="evidence" value="ECO:0007669"/>
    <property type="project" value="UniProtKB-KW"/>
</dbReference>
<evidence type="ECO:0000313" key="5">
    <source>
        <dbReference type="EMBL" id="OOH72756.1"/>
    </source>
</evidence>